<organism evidence="3">
    <name type="scientific">Picea sitchensis</name>
    <name type="common">Sitka spruce</name>
    <name type="synonym">Pinus sitchensis</name>
    <dbReference type="NCBI Taxonomy" id="3332"/>
    <lineage>
        <taxon>Eukaryota</taxon>
        <taxon>Viridiplantae</taxon>
        <taxon>Streptophyta</taxon>
        <taxon>Embryophyta</taxon>
        <taxon>Tracheophyta</taxon>
        <taxon>Spermatophyta</taxon>
        <taxon>Pinopsida</taxon>
        <taxon>Pinidae</taxon>
        <taxon>Conifers I</taxon>
        <taxon>Pinales</taxon>
        <taxon>Pinaceae</taxon>
        <taxon>Picea</taxon>
    </lineage>
</organism>
<sequence>MPRKTRAGAADDHVPQDEDTAPSDPAGGSLYEVLGVARTASQQEIRKAYHRLALQLHPDKNPNDENANEKFQKLQKVVSILGDPEKRALYDQTGCIDDEELSGDAVQNLYEFVSSLFKKITEEDIIEFETKYRGSEQERKDLLEYYKKWKGKMNRVHEWVLCSDPKLDNHRFKDIIDSAISAGELKESKAYRQWGAEVMKTRAPANPLKRPSKKRKVAETDIAALISHNQVDRKKRFDSLFSSLVAEYGNPSDQPEPTEEEFEAARQRMEAKNLKRRTHKKK</sequence>
<evidence type="ECO:0000259" key="2">
    <source>
        <dbReference type="PROSITE" id="PS50076"/>
    </source>
</evidence>
<dbReference type="EMBL" id="EF677103">
    <property type="protein sequence ID" value="ABR16955.1"/>
    <property type="molecule type" value="mRNA"/>
</dbReference>
<dbReference type="PRINTS" id="PR00625">
    <property type="entry name" value="JDOMAIN"/>
</dbReference>
<evidence type="ECO:0000313" key="3">
    <source>
        <dbReference type="EMBL" id="ABR16955.1"/>
    </source>
</evidence>
<dbReference type="AlphaFoldDB" id="B8LMS5"/>
<feature type="domain" description="J" evidence="2">
    <location>
        <begin position="29"/>
        <end position="94"/>
    </location>
</feature>
<dbReference type="PANTHER" id="PTHR44916:SF1">
    <property type="entry name" value="CHAPERONE DNAJ-DOMAIN SUPERFAMILY PROTEIN-RELATED"/>
    <property type="match status" value="1"/>
</dbReference>
<feature type="region of interest" description="Disordered" evidence="1">
    <location>
        <begin position="1"/>
        <end position="29"/>
    </location>
</feature>
<feature type="region of interest" description="Disordered" evidence="1">
    <location>
        <begin position="248"/>
        <end position="282"/>
    </location>
</feature>
<name>B8LMS5_PICSI</name>
<dbReference type="PANTHER" id="PTHR44916">
    <property type="entry name" value="CHAPERONE DNAJ-DOMAIN SUPERFAMILY PROTEIN-RELATED"/>
    <property type="match status" value="1"/>
</dbReference>
<dbReference type="InterPro" id="IPR036869">
    <property type="entry name" value="J_dom_sf"/>
</dbReference>
<dbReference type="InterPro" id="IPR001623">
    <property type="entry name" value="DnaJ_domain"/>
</dbReference>
<proteinExistence type="evidence at transcript level"/>
<dbReference type="SMART" id="SM00271">
    <property type="entry name" value="DnaJ"/>
    <property type="match status" value="1"/>
</dbReference>
<dbReference type="PROSITE" id="PS50076">
    <property type="entry name" value="DNAJ_2"/>
    <property type="match status" value="1"/>
</dbReference>
<dbReference type="SUPFAM" id="SSF46565">
    <property type="entry name" value="Chaperone J-domain"/>
    <property type="match status" value="1"/>
</dbReference>
<dbReference type="Pfam" id="PF23302">
    <property type="entry name" value="HTH_DNAJC9"/>
    <property type="match status" value="1"/>
</dbReference>
<dbReference type="Pfam" id="PF00226">
    <property type="entry name" value="DnaJ"/>
    <property type="match status" value="1"/>
</dbReference>
<dbReference type="CDD" id="cd06257">
    <property type="entry name" value="DnaJ"/>
    <property type="match status" value="1"/>
</dbReference>
<evidence type="ECO:0000256" key="1">
    <source>
        <dbReference type="SAM" id="MobiDB-lite"/>
    </source>
</evidence>
<dbReference type="Gene3D" id="1.10.287.110">
    <property type="entry name" value="DnaJ domain"/>
    <property type="match status" value="1"/>
</dbReference>
<dbReference type="InterPro" id="IPR056453">
    <property type="entry name" value="HTH_DNAJC9"/>
</dbReference>
<protein>
    <recommendedName>
        <fullName evidence="2">J domain-containing protein</fullName>
    </recommendedName>
</protein>
<accession>B8LMS5</accession>
<reference evidence="3" key="1">
    <citation type="submission" date="2007-06" db="EMBL/GenBank/DDBJ databases">
        <title>Full length cDNA sequences from Sitka Spruce (Picea sitchensis).</title>
        <authorList>
            <person name="Ralph S.G."/>
            <person name="Chun H.E."/>
            <person name="Liao N."/>
            <person name="Ali J."/>
            <person name="Reid K."/>
            <person name="Kolosova N."/>
            <person name="Cooper N."/>
            <person name="Cullis C."/>
            <person name="Jancsik S."/>
            <person name="Moore R."/>
            <person name="Mayo M."/>
            <person name="Wagner S."/>
            <person name="Holt R.A."/>
            <person name="Jones S.J.M."/>
            <person name="Marra M.A."/>
            <person name="Ritland C.E."/>
            <person name="Ritland K."/>
            <person name="Bohlmann J."/>
        </authorList>
    </citation>
    <scope>NUCLEOTIDE SEQUENCE</scope>
    <source>
        <tissue evidence="3">Green portion of the leader tissue</tissue>
    </source>
</reference>
<dbReference type="InterPro" id="IPR042977">
    <property type="entry name" value="AtJ6-like"/>
</dbReference>
<feature type="compositionally biased region" description="Basic and acidic residues" evidence="1">
    <location>
        <begin position="263"/>
        <end position="273"/>
    </location>
</feature>